<dbReference type="InterPro" id="IPR001623">
    <property type="entry name" value="DnaJ_domain"/>
</dbReference>
<dbReference type="GO" id="GO:0005737">
    <property type="term" value="C:cytoplasm"/>
    <property type="evidence" value="ECO:0007669"/>
    <property type="project" value="TreeGrafter"/>
</dbReference>
<sequence length="328" mass="37117">MRFAINHSCAFIMDASDDLDTEPPNIVNPYEVLGLERTATADQVKSAYRKLALKNHPDKVSEDQKQKAHETFQSIAFAYAVLSDPTRRKRYDEIGSTSESIVDSDGFSWSDFYREQFRDAISNDTIEKFAAKYKGSDEERDDILVAYEENEGDMDAIYEAVMLSNVLKDDGRFRKIIDDAIASEDVPAFKAYVKESKKSRQARIKAAKDEASEAEEYAKELGIHDKLFGDKKGKKKGSSEDDLAALIRRNHQRRESFLDNLTAKYGATLAKGKKGKKRRVEESEPSEEAFEAAAARLEEKKKRRLEDSEPSEEAFQAAAARLKKGKKK</sequence>
<dbReference type="GO" id="GO:0031072">
    <property type="term" value="F:heat shock protein binding"/>
    <property type="evidence" value="ECO:0007669"/>
    <property type="project" value="TreeGrafter"/>
</dbReference>
<name>A0AAN7UI46_9PEZI</name>
<feature type="compositionally biased region" description="Basic and acidic residues" evidence="1">
    <location>
        <begin position="296"/>
        <end position="307"/>
    </location>
</feature>
<reference evidence="3 4" key="1">
    <citation type="submission" date="2023-10" db="EMBL/GenBank/DDBJ databases">
        <title>Draft genome sequence of Xylaria bambusicola isolate GMP-LS, the root and basal stem rot pathogen of sugarcane in Indonesia.</title>
        <authorList>
            <person name="Selvaraj P."/>
            <person name="Muralishankar V."/>
            <person name="Muruganantham S."/>
            <person name="Sp S."/>
            <person name="Haryani S."/>
            <person name="Lau K.J.X."/>
            <person name="Naqvi N.I."/>
        </authorList>
    </citation>
    <scope>NUCLEOTIDE SEQUENCE [LARGE SCALE GENOMIC DNA]</scope>
    <source>
        <strain evidence="3">GMP-LS</strain>
    </source>
</reference>
<evidence type="ECO:0000313" key="4">
    <source>
        <dbReference type="Proteomes" id="UP001305414"/>
    </source>
</evidence>
<dbReference type="CDD" id="cd06257">
    <property type="entry name" value="DnaJ"/>
    <property type="match status" value="1"/>
</dbReference>
<feature type="region of interest" description="Disordered" evidence="1">
    <location>
        <begin position="269"/>
        <end position="328"/>
    </location>
</feature>
<keyword evidence="4" id="KW-1185">Reference proteome</keyword>
<organism evidence="3 4">
    <name type="scientific">Xylaria bambusicola</name>
    <dbReference type="NCBI Taxonomy" id="326684"/>
    <lineage>
        <taxon>Eukaryota</taxon>
        <taxon>Fungi</taxon>
        <taxon>Dikarya</taxon>
        <taxon>Ascomycota</taxon>
        <taxon>Pezizomycotina</taxon>
        <taxon>Sordariomycetes</taxon>
        <taxon>Xylariomycetidae</taxon>
        <taxon>Xylariales</taxon>
        <taxon>Xylariaceae</taxon>
        <taxon>Xylaria</taxon>
    </lineage>
</organism>
<protein>
    <recommendedName>
        <fullName evidence="2">J domain-containing protein</fullName>
    </recommendedName>
</protein>
<comment type="caution">
    <text evidence="3">The sequence shown here is derived from an EMBL/GenBank/DDBJ whole genome shotgun (WGS) entry which is preliminary data.</text>
</comment>
<dbReference type="InterPro" id="IPR056453">
    <property type="entry name" value="HTH_DNAJC9"/>
</dbReference>
<dbReference type="InterPro" id="IPR018253">
    <property type="entry name" value="DnaJ_domain_CS"/>
</dbReference>
<dbReference type="Pfam" id="PF00226">
    <property type="entry name" value="DnaJ"/>
    <property type="match status" value="1"/>
</dbReference>
<dbReference type="SUPFAM" id="SSF46565">
    <property type="entry name" value="Chaperone J-domain"/>
    <property type="match status" value="1"/>
</dbReference>
<gene>
    <name evidence="3" type="ORF">RRF57_001994</name>
</gene>
<accession>A0AAN7UI46</accession>
<dbReference type="PANTHER" id="PTHR44144">
    <property type="entry name" value="DNAJ HOMOLOG SUBFAMILY C MEMBER 9"/>
    <property type="match status" value="1"/>
</dbReference>
<feature type="domain" description="J" evidence="2">
    <location>
        <begin position="28"/>
        <end position="95"/>
    </location>
</feature>
<dbReference type="SMART" id="SM00271">
    <property type="entry name" value="DnaJ"/>
    <property type="match status" value="1"/>
</dbReference>
<dbReference type="PANTHER" id="PTHR44144:SF1">
    <property type="entry name" value="DNAJ HOMOLOG SUBFAMILY C MEMBER 9"/>
    <property type="match status" value="1"/>
</dbReference>
<evidence type="ECO:0000259" key="2">
    <source>
        <dbReference type="PROSITE" id="PS50076"/>
    </source>
</evidence>
<dbReference type="PROSITE" id="PS00636">
    <property type="entry name" value="DNAJ_1"/>
    <property type="match status" value="1"/>
</dbReference>
<evidence type="ECO:0000256" key="1">
    <source>
        <dbReference type="SAM" id="MobiDB-lite"/>
    </source>
</evidence>
<dbReference type="Pfam" id="PF23302">
    <property type="entry name" value="HTH_DNAJC9"/>
    <property type="match status" value="1"/>
</dbReference>
<dbReference type="AlphaFoldDB" id="A0AAN7UI46"/>
<dbReference type="InterPro" id="IPR052594">
    <property type="entry name" value="J_domain-containing_protein"/>
</dbReference>
<evidence type="ECO:0000313" key="3">
    <source>
        <dbReference type="EMBL" id="KAK5626279.1"/>
    </source>
</evidence>
<dbReference type="EMBL" id="JAWHQM010000003">
    <property type="protein sequence ID" value="KAK5626279.1"/>
    <property type="molecule type" value="Genomic_DNA"/>
</dbReference>
<dbReference type="GO" id="GO:0005634">
    <property type="term" value="C:nucleus"/>
    <property type="evidence" value="ECO:0007669"/>
    <property type="project" value="TreeGrafter"/>
</dbReference>
<dbReference type="Gene3D" id="1.10.287.110">
    <property type="entry name" value="DnaJ domain"/>
    <property type="match status" value="1"/>
</dbReference>
<dbReference type="PRINTS" id="PR00625">
    <property type="entry name" value="JDOMAIN"/>
</dbReference>
<dbReference type="FunFam" id="1.10.287.110:FF:000110">
    <property type="entry name" value="DnaJ domain protein (AFU_orthologue AFUA_2G13210)"/>
    <property type="match status" value="1"/>
</dbReference>
<dbReference type="PROSITE" id="PS50076">
    <property type="entry name" value="DNAJ_2"/>
    <property type="match status" value="1"/>
</dbReference>
<dbReference type="Proteomes" id="UP001305414">
    <property type="component" value="Unassembled WGS sequence"/>
</dbReference>
<dbReference type="InterPro" id="IPR036869">
    <property type="entry name" value="J_dom_sf"/>
</dbReference>
<proteinExistence type="predicted"/>